<dbReference type="Pfam" id="PF12460">
    <property type="entry name" value="MMS19_C"/>
    <property type="match status" value="1"/>
</dbReference>
<comment type="similarity">
    <text evidence="2 5">Belongs to the MET18/MMS19 family.</text>
</comment>
<dbReference type="PANTHER" id="PTHR12891:SF0">
    <property type="entry name" value="MMS19 NUCLEOTIDE EXCISION REPAIR PROTEIN HOMOLOG"/>
    <property type="match status" value="1"/>
</dbReference>
<sequence>MPSPRLYILSVDKDPTEASRISKQAAKQIQDKELKLLDLVQSLGEYLTDDDKTTRAKAIGYLSSVLEYLDPKTLSRQQVAVIVQFLCDRLEDETGLKETSQGLFALQKSSRFGKEEATLVSSAICKVDLQKHPQGTRFAVLTLIDGLMANQRDALKAMGGKFITSFTELVGGEKDPRNLMIVFSLVRVILVEFDIVPHIEILFDVVYCYFPITFKPPPDDPYGITAQDLKLRLRECIASTKYFAGHIFPQLIEKLDSTSLSVKKDVLQTMTACALSYGPQTISAHSTQLWDAVKFEVLNSAEEDELATGALSVIRAIAETLSFGLKSPPRAASPLARYLSGIVKECLKLLQEPQQKQAKPAGKILSKSATASTVAHSFIVEKTMPALLLIHSDADGLAKQRALMEILNLLLESTLEIFGTWGDLTAEQVLSNPLTEYTDKLFEMYSRALMGSLREEMSLRITALKGLVLLCRIRRLFQESEIGMVVQYFDQVLLEVEEKEEIKELALQGLKDISKIKPNLIMDITFPAFMAQLPDSEKEVDPSKPYIATLEALAKLSLGRSVFQVLLTRLLNKLDVVLRGKSGPMYPRAILSTLLYVLRKRPESSQEDIRTYFARLVVPLLTKTITPIVDNSSEFSDFRIMTDDSILDVTGRLFNIIIRSLDFEEQINVSRQLINIFVLGIPSDYIPKTHAEIVARDFKPLQPTANREHAGCTILFTYALAGLRREVVLSTLSIPELIQQNVELATRTAHPTQRMAHLYLIALLANKWMKKPGDSDLLQKLTADLLESVSSSILGSREYDSLVGQKLQTLLWIAKAIVVRGDRYGTEVIEKVIGLLGDKNYGPTASKGFAVLLGDDEFITKDNYAIIRPLTKQKIFTFCVPKIVEGFRTADSTTKPNYLIALSNILRNIPSTVILPELGRLLPLLLQSLDLPDPNVKSATIETLLITVTESADAMKEHISSLSARLLNACMNREENPPRIRSAALRCLGAFPGVVRTDLLLPYKRQVIRSLMAVLDDPKRNVRKEAVDCRAKWYSLDDPEN</sequence>
<dbReference type="EMBL" id="NESQ01000046">
    <property type="protein sequence ID" value="PUU81371.1"/>
    <property type="molecule type" value="Genomic_DNA"/>
</dbReference>
<proteinExistence type="inferred from homology"/>
<accession>A0A2T7A0W2</accession>
<evidence type="ECO:0000256" key="5">
    <source>
        <dbReference type="RuleBase" id="RU367072"/>
    </source>
</evidence>
<evidence type="ECO:0000256" key="4">
    <source>
        <dbReference type="ARBA" id="ARBA00023242"/>
    </source>
</evidence>
<comment type="subcellular location">
    <subcellularLocation>
        <location evidence="1 5">Nucleus</location>
    </subcellularLocation>
</comment>
<dbReference type="GO" id="GO:0016226">
    <property type="term" value="P:iron-sulfur cluster assembly"/>
    <property type="evidence" value="ECO:0007669"/>
    <property type="project" value="UniProtKB-UniRule"/>
</dbReference>
<protein>
    <recommendedName>
        <fullName evidence="5">MMS19 nucleotide excision repair protein</fullName>
    </recommendedName>
</protein>
<evidence type="ECO:0000259" key="7">
    <source>
        <dbReference type="Pfam" id="PF14500"/>
    </source>
</evidence>
<keyword evidence="5" id="KW-0227">DNA damage</keyword>
<dbReference type="InterPro" id="IPR024687">
    <property type="entry name" value="MMS19_C"/>
</dbReference>
<dbReference type="GO" id="GO:0051604">
    <property type="term" value="P:protein maturation"/>
    <property type="evidence" value="ECO:0007669"/>
    <property type="project" value="UniProtKB-UniRule"/>
</dbReference>
<dbReference type="Pfam" id="PF14500">
    <property type="entry name" value="MMS19_N"/>
    <property type="match status" value="1"/>
</dbReference>
<evidence type="ECO:0000313" key="9">
    <source>
        <dbReference type="Proteomes" id="UP000244722"/>
    </source>
</evidence>
<dbReference type="InterPro" id="IPR011989">
    <property type="entry name" value="ARM-like"/>
</dbReference>
<feature type="domain" description="MMS19 C-terminal" evidence="6">
    <location>
        <begin position="549"/>
        <end position="992"/>
    </location>
</feature>
<keyword evidence="3" id="KW-0677">Repeat</keyword>
<dbReference type="PANTHER" id="PTHR12891">
    <property type="entry name" value="DNA REPAIR/TRANSCRIPTION PROTEIN MET18/MMS19"/>
    <property type="match status" value="1"/>
</dbReference>
<keyword evidence="9" id="KW-1185">Reference proteome</keyword>
<name>A0A2T7A0W2_TUBBO</name>
<evidence type="ECO:0000256" key="3">
    <source>
        <dbReference type="ARBA" id="ARBA00022737"/>
    </source>
</evidence>
<dbReference type="STRING" id="42251.A0A2T7A0W2"/>
<evidence type="ECO:0000256" key="1">
    <source>
        <dbReference type="ARBA" id="ARBA00004123"/>
    </source>
</evidence>
<dbReference type="InterPro" id="IPR029240">
    <property type="entry name" value="MMS19_N"/>
</dbReference>
<comment type="caution">
    <text evidence="8">The sequence shown here is derived from an EMBL/GenBank/DDBJ whole genome shotgun (WGS) entry which is preliminary data.</text>
</comment>
<dbReference type="OrthoDB" id="342900at2759"/>
<organism evidence="8 9">
    <name type="scientific">Tuber borchii</name>
    <name type="common">White truffle</name>
    <dbReference type="NCBI Taxonomy" id="42251"/>
    <lineage>
        <taxon>Eukaryota</taxon>
        <taxon>Fungi</taxon>
        <taxon>Dikarya</taxon>
        <taxon>Ascomycota</taxon>
        <taxon>Pezizomycotina</taxon>
        <taxon>Pezizomycetes</taxon>
        <taxon>Pezizales</taxon>
        <taxon>Tuberaceae</taxon>
        <taxon>Tuber</taxon>
    </lineage>
</organism>
<keyword evidence="4 5" id="KW-0539">Nucleus</keyword>
<comment type="function">
    <text evidence="5">Key component of the cytosolic iron-sulfur protein assembly (CIA) complex, a multiprotein complex that mediates the incorporation of iron-sulfur cluster into apoproteins specifically involved in DNA metabolism and genomic integrity. In the CIA complex, MMS19 acts as an adapter between early-acting CIA components and a subset of cellular target iron-sulfur proteins.</text>
</comment>
<feature type="domain" description="MMS19 N-terminal" evidence="7">
    <location>
        <begin position="40"/>
        <end position="299"/>
    </location>
</feature>
<keyword evidence="5" id="KW-0234">DNA repair</keyword>
<dbReference type="Proteomes" id="UP000244722">
    <property type="component" value="Unassembled WGS sequence"/>
</dbReference>
<dbReference type="GO" id="GO:0097361">
    <property type="term" value="C:cytosolic [4Fe-4S] assembly targeting complex"/>
    <property type="evidence" value="ECO:0007669"/>
    <property type="project" value="UniProtKB-UniRule"/>
</dbReference>
<dbReference type="Gene3D" id="1.25.10.10">
    <property type="entry name" value="Leucine-rich Repeat Variant"/>
    <property type="match status" value="2"/>
</dbReference>
<reference evidence="8 9" key="1">
    <citation type="submission" date="2017-04" db="EMBL/GenBank/DDBJ databases">
        <title>Draft genome sequence of Tuber borchii Vittad., a whitish edible truffle.</title>
        <authorList>
            <consortium name="DOE Joint Genome Institute"/>
            <person name="Murat C."/>
            <person name="Kuo A."/>
            <person name="Barry K.W."/>
            <person name="Clum A."/>
            <person name="Dockter R.B."/>
            <person name="Fauchery L."/>
            <person name="Iotti M."/>
            <person name="Kohler A."/>
            <person name="Labutti K."/>
            <person name="Lindquist E.A."/>
            <person name="Lipzen A."/>
            <person name="Ohm R.A."/>
            <person name="Wang M."/>
            <person name="Grigoriev I.V."/>
            <person name="Zambonelli A."/>
            <person name="Martin F.M."/>
        </authorList>
    </citation>
    <scope>NUCLEOTIDE SEQUENCE [LARGE SCALE GENOMIC DNA]</scope>
    <source>
        <strain evidence="8 9">Tbo3840</strain>
    </source>
</reference>
<dbReference type="GO" id="GO:0006281">
    <property type="term" value="P:DNA repair"/>
    <property type="evidence" value="ECO:0007669"/>
    <property type="project" value="UniProtKB-UniRule"/>
</dbReference>
<dbReference type="GO" id="GO:0005634">
    <property type="term" value="C:nucleus"/>
    <property type="evidence" value="ECO:0007669"/>
    <property type="project" value="UniProtKB-SubCell"/>
</dbReference>
<dbReference type="InterPro" id="IPR039920">
    <property type="entry name" value="MMS19"/>
</dbReference>
<gene>
    <name evidence="8" type="ORF">B9Z19DRAFT_1077338</name>
</gene>
<dbReference type="AlphaFoldDB" id="A0A2T7A0W2"/>
<evidence type="ECO:0000259" key="6">
    <source>
        <dbReference type="Pfam" id="PF12460"/>
    </source>
</evidence>
<evidence type="ECO:0000256" key="2">
    <source>
        <dbReference type="ARBA" id="ARBA00009340"/>
    </source>
</evidence>
<dbReference type="InterPro" id="IPR016024">
    <property type="entry name" value="ARM-type_fold"/>
</dbReference>
<dbReference type="SUPFAM" id="SSF48371">
    <property type="entry name" value="ARM repeat"/>
    <property type="match status" value="1"/>
</dbReference>
<evidence type="ECO:0000313" key="8">
    <source>
        <dbReference type="EMBL" id="PUU81371.1"/>
    </source>
</evidence>